<evidence type="ECO:0000313" key="6">
    <source>
        <dbReference type="Proteomes" id="UP001205560"/>
    </source>
</evidence>
<keyword evidence="6" id="KW-1185">Reference proteome</keyword>
<dbReference type="InterPro" id="IPR050903">
    <property type="entry name" value="Bact_Chemotaxis_MeTrfase"/>
</dbReference>
<dbReference type="Gene3D" id="3.30.450.20">
    <property type="entry name" value="PAS domain"/>
    <property type="match status" value="3"/>
</dbReference>
<feature type="domain" description="PAS" evidence="3">
    <location>
        <begin position="154"/>
        <end position="184"/>
    </location>
</feature>
<comment type="caution">
    <text evidence="5">The sequence shown here is derived from an EMBL/GenBank/DDBJ whole genome shotgun (WGS) entry which is preliminary data.</text>
</comment>
<dbReference type="PANTHER" id="PTHR24422">
    <property type="entry name" value="CHEMOTAXIS PROTEIN METHYLTRANSFERASE"/>
    <property type="match status" value="1"/>
</dbReference>
<dbReference type="PANTHER" id="PTHR24422:SF10">
    <property type="entry name" value="CHEMOTAXIS PROTEIN METHYLTRANSFERASE 2"/>
    <property type="match status" value="1"/>
</dbReference>
<dbReference type="InterPro" id="IPR001610">
    <property type="entry name" value="PAC"/>
</dbReference>
<dbReference type="EMBL" id="JANUGX010000020">
    <property type="protein sequence ID" value="MCS0590761.1"/>
    <property type="molecule type" value="Genomic_DNA"/>
</dbReference>
<dbReference type="NCBIfam" id="TIGR00229">
    <property type="entry name" value="sensory_box"/>
    <property type="match status" value="3"/>
</dbReference>
<dbReference type="InterPro" id="IPR035965">
    <property type="entry name" value="PAS-like_dom_sf"/>
</dbReference>
<feature type="domain" description="Methyl-accepting transducer" evidence="2">
    <location>
        <begin position="388"/>
        <end position="577"/>
    </location>
</feature>
<evidence type="ECO:0000256" key="1">
    <source>
        <dbReference type="PROSITE-ProRule" id="PRU00284"/>
    </source>
</evidence>
<dbReference type="Gene3D" id="1.10.287.950">
    <property type="entry name" value="Methyl-accepting chemotaxis protein"/>
    <property type="match status" value="1"/>
</dbReference>
<dbReference type="InterPro" id="IPR000700">
    <property type="entry name" value="PAS-assoc_C"/>
</dbReference>
<dbReference type="PROSITE" id="PS50113">
    <property type="entry name" value="PAC"/>
    <property type="match status" value="3"/>
</dbReference>
<dbReference type="PROSITE" id="PS50112">
    <property type="entry name" value="PAS"/>
    <property type="match status" value="3"/>
</dbReference>
<evidence type="ECO:0000259" key="4">
    <source>
        <dbReference type="PROSITE" id="PS50113"/>
    </source>
</evidence>
<dbReference type="CDD" id="cd11386">
    <property type="entry name" value="MCP_signal"/>
    <property type="match status" value="1"/>
</dbReference>
<feature type="domain" description="PAC" evidence="4">
    <location>
        <begin position="91"/>
        <end position="143"/>
    </location>
</feature>
<dbReference type="Pfam" id="PF00015">
    <property type="entry name" value="MCPsignal"/>
    <property type="match status" value="1"/>
</dbReference>
<dbReference type="Pfam" id="PF08447">
    <property type="entry name" value="PAS_3"/>
    <property type="match status" value="3"/>
</dbReference>
<proteinExistence type="predicted"/>
<keyword evidence="1" id="KW-0807">Transducer</keyword>
<reference evidence="5 6" key="1">
    <citation type="submission" date="2022-08" db="EMBL/GenBank/DDBJ databases">
        <title>Reclassification of Massilia species as members of the genera Telluria, Duganella, Pseudoduganella, Mokoshia gen. nov. and Zemynaea gen. nov. using orthogonal and non-orthogonal genome-based approaches.</title>
        <authorList>
            <person name="Bowman J.P."/>
        </authorList>
    </citation>
    <scope>NUCLEOTIDE SEQUENCE [LARGE SCALE GENOMIC DNA]</scope>
    <source>
        <strain evidence="5 6">LMG 28164</strain>
    </source>
</reference>
<dbReference type="SMART" id="SM00086">
    <property type="entry name" value="PAC"/>
    <property type="match status" value="3"/>
</dbReference>
<dbReference type="SMART" id="SM00283">
    <property type="entry name" value="MA"/>
    <property type="match status" value="1"/>
</dbReference>
<protein>
    <submittedName>
        <fullName evidence="5">PAS domain-containing methyl-accepting chemotaxis protein</fullName>
    </submittedName>
</protein>
<evidence type="ECO:0000259" key="3">
    <source>
        <dbReference type="PROSITE" id="PS50112"/>
    </source>
</evidence>
<dbReference type="Proteomes" id="UP001205560">
    <property type="component" value="Unassembled WGS sequence"/>
</dbReference>
<dbReference type="SUPFAM" id="SSF55785">
    <property type="entry name" value="PYP-like sensor domain (PAS domain)"/>
    <property type="match status" value="3"/>
</dbReference>
<feature type="domain" description="PAC" evidence="4">
    <location>
        <begin position="335"/>
        <end position="387"/>
    </location>
</feature>
<feature type="domain" description="PAC" evidence="4">
    <location>
        <begin position="213"/>
        <end position="265"/>
    </location>
</feature>
<evidence type="ECO:0000259" key="2">
    <source>
        <dbReference type="PROSITE" id="PS50111"/>
    </source>
</evidence>
<dbReference type="SMART" id="SM00091">
    <property type="entry name" value="PAS"/>
    <property type="match status" value="3"/>
</dbReference>
<dbReference type="InterPro" id="IPR004089">
    <property type="entry name" value="MCPsignal_dom"/>
</dbReference>
<dbReference type="CDD" id="cd00130">
    <property type="entry name" value="PAS"/>
    <property type="match status" value="3"/>
</dbReference>
<name>A0ABT2A990_9BURK</name>
<dbReference type="RefSeq" id="WP_258846539.1">
    <property type="nucleotide sequence ID" value="NZ_JANUGX010000020.1"/>
</dbReference>
<accession>A0ABT2A990</accession>
<evidence type="ECO:0000313" key="5">
    <source>
        <dbReference type="EMBL" id="MCS0590761.1"/>
    </source>
</evidence>
<dbReference type="InterPro" id="IPR000014">
    <property type="entry name" value="PAS"/>
</dbReference>
<gene>
    <name evidence="5" type="ORF">NX782_16345</name>
</gene>
<dbReference type="SUPFAM" id="SSF58104">
    <property type="entry name" value="Methyl-accepting chemotaxis protein (MCP) signaling domain"/>
    <property type="match status" value="1"/>
</dbReference>
<feature type="domain" description="PAS" evidence="3">
    <location>
        <begin position="18"/>
        <end position="62"/>
    </location>
</feature>
<dbReference type="PROSITE" id="PS50111">
    <property type="entry name" value="CHEMOTAXIS_TRANSDUC_2"/>
    <property type="match status" value="1"/>
</dbReference>
<sequence>MNHHAHPAAASAVASPRAESALLEAIDRTQAIIEFATDGTILHANPLFLQTTGYALDEIVGRHHRMFCEPGYARSTAYAAFWGQLGKGEPHAGVFKRLDRNGREVWIHASYHPVLDGAGKTLKIVKFATDITQDKLTTSDHEGKIAAIERVQAVIEFDLHGRVLRANDNFLDTFGYTADEVLGQHHRMFCDPAYTRTPEYLAFWEHLARGEFNAGEYRRVDKKGHDVWIQASYNPIFDIEGRLLKIVKFATDVTPAKLLSAETAGKLDALSRSQAVIEFDLRGNILTANRNFLRTVGYTMDEIQGQHHSMFCTPDLPQTAEYRNFWSDLAEGKFKSARFRRRGKHGAEIWLQATYNPILDVNGKPFKVVKFATDITEQVQREQMVKDKVADITQVLGELTRSIESIAGNSERSRDLAVQTQQEARDGNQLLDRSREAILEIQKSSRDVHDIIDTISDIASQTNLLAFNAAIEAARAGEHGLGFSVVADEVRKLAEKSARAAREIGKLINETINRVNEGSLLSDQVKHAFDRIERSVGTTSDSIVQIHGATSEQADASRDVAALLAQLSANFERRPAA</sequence>
<feature type="domain" description="PAS" evidence="3">
    <location>
        <begin position="276"/>
        <end position="306"/>
    </location>
</feature>
<organism evidence="5 6">
    <name type="scientific">Massilia norwichensis</name>
    <dbReference type="NCBI Taxonomy" id="1442366"/>
    <lineage>
        <taxon>Bacteria</taxon>
        <taxon>Pseudomonadati</taxon>
        <taxon>Pseudomonadota</taxon>
        <taxon>Betaproteobacteria</taxon>
        <taxon>Burkholderiales</taxon>
        <taxon>Oxalobacteraceae</taxon>
        <taxon>Telluria group</taxon>
        <taxon>Massilia</taxon>
    </lineage>
</organism>
<dbReference type="InterPro" id="IPR013655">
    <property type="entry name" value="PAS_fold_3"/>
</dbReference>